<sequence>MDDNNKNDTHDPNDILNPHFIDLFIEESPPEWTLEDRHALSVIRGQPEQRPAAFQRLPVELIEHIAYNLVQFRDIRALGSTCTLFHQVLFGSANHFFWFRWAGAPHSLCRWDLGRYRQNRAYQATIVNQQSGKRRKRCQLCMAPAVKGQVFKMKTCMDCWDDIGMPAHELYFLRSIDITGIPYEYVTRDYIDSSLRFNARWDWDLLFFFKPGNLRRQFEEAMNAPSAADGPSTTLLKFTRTVFQEMHKWIVQIKRSKGWRYTAHYHPYRHTEPEKWYTPNVEDLVPPHEVIQRFLDFALASVLGDAWRTRSNYQLLPSPEELYGPNSEFRAQFPKTKCELQVDEAYLAEFGEDPDNFHECDIECQRKERAKLFRKLWWPGTEDRLLRMLIGETSVTLTAAEADKMVDMLPRFNWRTSAMEIIDGMLAGCKWIVPGVNGDYLAEKPDPTAPDTVHFFRPNQGGLFGSVGRV</sequence>
<protein>
    <recommendedName>
        <fullName evidence="3">F-box domain-containing protein</fullName>
    </recommendedName>
</protein>
<dbReference type="AlphaFoldDB" id="A0AAV9UKY1"/>
<name>A0AAV9UKY1_9PEZI</name>
<dbReference type="CDD" id="cd09917">
    <property type="entry name" value="F-box_SF"/>
    <property type="match status" value="1"/>
</dbReference>
<dbReference type="EMBL" id="JAVHNQ010000006">
    <property type="protein sequence ID" value="KAK6343936.1"/>
    <property type="molecule type" value="Genomic_DNA"/>
</dbReference>
<evidence type="ECO:0000313" key="1">
    <source>
        <dbReference type="EMBL" id="KAK6343936.1"/>
    </source>
</evidence>
<dbReference type="Proteomes" id="UP001375240">
    <property type="component" value="Unassembled WGS sequence"/>
</dbReference>
<gene>
    <name evidence="1" type="ORF">TWF696_007589</name>
</gene>
<keyword evidence="2" id="KW-1185">Reference proteome</keyword>
<reference evidence="1 2" key="1">
    <citation type="submission" date="2019-10" db="EMBL/GenBank/DDBJ databases">
        <authorList>
            <person name="Palmer J.M."/>
        </authorList>
    </citation>
    <scope>NUCLEOTIDE SEQUENCE [LARGE SCALE GENOMIC DNA]</scope>
    <source>
        <strain evidence="1 2">TWF696</strain>
    </source>
</reference>
<comment type="caution">
    <text evidence="1">The sequence shown here is derived from an EMBL/GenBank/DDBJ whole genome shotgun (WGS) entry which is preliminary data.</text>
</comment>
<organism evidence="1 2">
    <name type="scientific">Orbilia brochopaga</name>
    <dbReference type="NCBI Taxonomy" id="3140254"/>
    <lineage>
        <taxon>Eukaryota</taxon>
        <taxon>Fungi</taxon>
        <taxon>Dikarya</taxon>
        <taxon>Ascomycota</taxon>
        <taxon>Pezizomycotina</taxon>
        <taxon>Orbiliomycetes</taxon>
        <taxon>Orbiliales</taxon>
        <taxon>Orbiliaceae</taxon>
        <taxon>Orbilia</taxon>
    </lineage>
</organism>
<proteinExistence type="predicted"/>
<evidence type="ECO:0008006" key="3">
    <source>
        <dbReference type="Google" id="ProtNLM"/>
    </source>
</evidence>
<evidence type="ECO:0000313" key="2">
    <source>
        <dbReference type="Proteomes" id="UP001375240"/>
    </source>
</evidence>
<accession>A0AAV9UKY1</accession>